<protein>
    <submittedName>
        <fullName evidence="1">Uncharacterized protein</fullName>
    </submittedName>
</protein>
<dbReference type="EMBL" id="JACGWS010000016">
    <property type="protein sequence ID" value="MBC8757036.1"/>
    <property type="molecule type" value="Genomic_DNA"/>
</dbReference>
<dbReference type="RefSeq" id="WP_187564081.1">
    <property type="nucleotide sequence ID" value="NZ_JACGWS010000016.1"/>
</dbReference>
<sequence>MNEFNSLLEESDLKEFSNLFEGSKITTLKQSSSLLTERKNLFNINETGGDLLISIGETVVIGEEMNTGIEPQIVSTKSVDKFKQWIGRNNKYADNYPWKMPSKAWNNKKFTSTAELSATEVSDIEKAGWIYLFNDATKVADYKNAIEQYRGTFEASVYNFRRIIIQPGGKLILKGNPAILLIEEMEIQGNGQFETRAICHTSIGSLTKTEQAIFINN</sequence>
<proteinExistence type="predicted"/>
<accession>A0ABR7QEN6</accession>
<name>A0ABR7QEN6_9FLAO</name>
<comment type="caution">
    <text evidence="1">The sequence shown here is derived from an EMBL/GenBank/DDBJ whole genome shotgun (WGS) entry which is preliminary data.</text>
</comment>
<gene>
    <name evidence="1" type="ORF">H2O64_20355</name>
</gene>
<evidence type="ECO:0000313" key="1">
    <source>
        <dbReference type="EMBL" id="MBC8757036.1"/>
    </source>
</evidence>
<evidence type="ECO:0000313" key="2">
    <source>
        <dbReference type="Proteomes" id="UP000619238"/>
    </source>
</evidence>
<reference evidence="1 2" key="1">
    <citation type="submission" date="2020-07" db="EMBL/GenBank/DDBJ databases">
        <title>Description of Kordia aestuariivivens sp. nov., isolated from a tidal flat.</title>
        <authorList>
            <person name="Park S."/>
            <person name="Yoon J.-H."/>
        </authorList>
    </citation>
    <scope>NUCLEOTIDE SEQUENCE [LARGE SCALE GENOMIC DNA]</scope>
    <source>
        <strain evidence="1 2">YSTF-M3</strain>
    </source>
</reference>
<organism evidence="1 2">
    <name type="scientific">Kordia aestuariivivens</name>
    <dbReference type="NCBI Taxonomy" id="2759037"/>
    <lineage>
        <taxon>Bacteria</taxon>
        <taxon>Pseudomonadati</taxon>
        <taxon>Bacteroidota</taxon>
        <taxon>Flavobacteriia</taxon>
        <taxon>Flavobacteriales</taxon>
        <taxon>Flavobacteriaceae</taxon>
        <taxon>Kordia</taxon>
    </lineage>
</organism>
<dbReference type="Proteomes" id="UP000619238">
    <property type="component" value="Unassembled WGS sequence"/>
</dbReference>
<keyword evidence="2" id="KW-1185">Reference proteome</keyword>